<accession>A0AAN9QSW2</accession>
<reference evidence="1 2" key="1">
    <citation type="submission" date="2024-01" db="EMBL/GenBank/DDBJ databases">
        <title>The genomes of 5 underutilized Papilionoideae crops provide insights into root nodulation and disease resistanc.</title>
        <authorList>
            <person name="Jiang F."/>
        </authorList>
    </citation>
    <scope>NUCLEOTIDE SEQUENCE [LARGE SCALE GENOMIC DNA]</scope>
    <source>
        <strain evidence="1">LVBAO_FW01</strain>
        <tissue evidence="1">Leaves</tissue>
    </source>
</reference>
<proteinExistence type="predicted"/>
<dbReference type="EMBL" id="JAYMYQ010000003">
    <property type="protein sequence ID" value="KAK7345576.1"/>
    <property type="molecule type" value="Genomic_DNA"/>
</dbReference>
<organism evidence="1 2">
    <name type="scientific">Canavalia gladiata</name>
    <name type="common">Sword bean</name>
    <name type="synonym">Dolichos gladiatus</name>
    <dbReference type="NCBI Taxonomy" id="3824"/>
    <lineage>
        <taxon>Eukaryota</taxon>
        <taxon>Viridiplantae</taxon>
        <taxon>Streptophyta</taxon>
        <taxon>Embryophyta</taxon>
        <taxon>Tracheophyta</taxon>
        <taxon>Spermatophyta</taxon>
        <taxon>Magnoliopsida</taxon>
        <taxon>eudicotyledons</taxon>
        <taxon>Gunneridae</taxon>
        <taxon>Pentapetalae</taxon>
        <taxon>rosids</taxon>
        <taxon>fabids</taxon>
        <taxon>Fabales</taxon>
        <taxon>Fabaceae</taxon>
        <taxon>Papilionoideae</taxon>
        <taxon>50 kb inversion clade</taxon>
        <taxon>NPAAA clade</taxon>
        <taxon>indigoferoid/millettioid clade</taxon>
        <taxon>Phaseoleae</taxon>
        <taxon>Canavalia</taxon>
    </lineage>
</organism>
<dbReference type="AlphaFoldDB" id="A0AAN9QSW2"/>
<comment type="caution">
    <text evidence="1">The sequence shown here is derived from an EMBL/GenBank/DDBJ whole genome shotgun (WGS) entry which is preliminary data.</text>
</comment>
<keyword evidence="2" id="KW-1185">Reference proteome</keyword>
<gene>
    <name evidence="1" type="ORF">VNO77_16181</name>
</gene>
<sequence>MKTMMWNKHIRCLEKYLNESQSQSDLHKGRKLVEEAVISTINQRGGGIQETKQHDRSVTPLFLSNGIIGEESINQDAKLAREVWEIVKIWDEIFRRSEGKMGRRSTEELVIVNIYAPSELARKKEW</sequence>
<protein>
    <submittedName>
        <fullName evidence="1">Uncharacterized protein</fullName>
    </submittedName>
</protein>
<name>A0AAN9QSW2_CANGL</name>
<dbReference type="Proteomes" id="UP001367508">
    <property type="component" value="Unassembled WGS sequence"/>
</dbReference>
<evidence type="ECO:0000313" key="1">
    <source>
        <dbReference type="EMBL" id="KAK7345576.1"/>
    </source>
</evidence>
<evidence type="ECO:0000313" key="2">
    <source>
        <dbReference type="Proteomes" id="UP001367508"/>
    </source>
</evidence>